<dbReference type="eggNOG" id="COG2370">
    <property type="taxonomic scope" value="Bacteria"/>
</dbReference>
<feature type="transmembrane region" description="Helical" evidence="1">
    <location>
        <begin position="180"/>
        <end position="198"/>
    </location>
</feature>
<keyword evidence="4" id="KW-1185">Reference proteome</keyword>
<dbReference type="KEGG" id="eli:ELI_11055"/>
<dbReference type="InterPro" id="IPR032809">
    <property type="entry name" value="Put_HupE_UreJ"/>
</dbReference>
<feature type="transmembrane region" description="Helical" evidence="1">
    <location>
        <begin position="151"/>
        <end position="168"/>
    </location>
</feature>
<sequence length="323" mass="34868">MIRRLLAFVLTLVAAPVAADELRPGYVEFAQRDAEMWELNWKQPLPAPGPAELAIPIVPQGCTIVGEPLARTVPLALIGSAQIRCEGEVADGQIGFEAIFGGGDVLLRVQPLGRQVQTYRLTEAEPIATIAAAPTSAQVWRSYFSLGIEHILEGWDHLLFVIALVLLVRRGWAVAKATTAFTVAHSLTLAGVSLGFFGLPGRPVEAVIALSIVLLAVETVRDQRQTWTRRWPWLVAFLFGLIHGFGFAGALREIGLPEGEVPAALISFNLGVEAGQLAVVAVVLLVLEALRRIRADALAPMVRYASYAIGITGSYWLVDRLVG</sequence>
<organism evidence="3 4">
    <name type="scientific">Erythrobacter litoralis (strain HTCC2594)</name>
    <dbReference type="NCBI Taxonomy" id="314225"/>
    <lineage>
        <taxon>Bacteria</taxon>
        <taxon>Pseudomonadati</taxon>
        <taxon>Pseudomonadota</taxon>
        <taxon>Alphaproteobacteria</taxon>
        <taxon>Sphingomonadales</taxon>
        <taxon>Erythrobacteraceae</taxon>
        <taxon>Erythrobacter/Porphyrobacter group</taxon>
        <taxon>Erythrobacter</taxon>
    </lineage>
</organism>
<dbReference type="AlphaFoldDB" id="Q2N7N8"/>
<dbReference type="Proteomes" id="UP000008808">
    <property type="component" value="Chromosome"/>
</dbReference>
<keyword evidence="2" id="KW-0732">Signal</keyword>
<evidence type="ECO:0000313" key="3">
    <source>
        <dbReference type="EMBL" id="ABC64303.1"/>
    </source>
</evidence>
<feature type="signal peptide" evidence="2">
    <location>
        <begin position="1"/>
        <end position="19"/>
    </location>
</feature>
<dbReference type="Pfam" id="PF13795">
    <property type="entry name" value="HupE_UreJ_2"/>
    <property type="match status" value="1"/>
</dbReference>
<name>Q2N7N8_ERYLH</name>
<dbReference type="RefSeq" id="WP_011415126.1">
    <property type="nucleotide sequence ID" value="NC_007722.1"/>
</dbReference>
<feature type="transmembrane region" description="Helical" evidence="1">
    <location>
        <begin position="263"/>
        <end position="289"/>
    </location>
</feature>
<feature type="transmembrane region" description="Helical" evidence="1">
    <location>
        <begin position="233"/>
        <end position="251"/>
    </location>
</feature>
<accession>Q2N7N8</accession>
<keyword evidence="1" id="KW-0472">Membrane</keyword>
<gene>
    <name evidence="3" type="ordered locus">ELI_11055</name>
</gene>
<feature type="transmembrane region" description="Helical" evidence="1">
    <location>
        <begin position="301"/>
        <end position="318"/>
    </location>
</feature>
<keyword evidence="1" id="KW-0812">Transmembrane</keyword>
<proteinExistence type="predicted"/>
<protein>
    <submittedName>
        <fullName evidence="3">Putative membrane protein</fullName>
    </submittedName>
</protein>
<feature type="chain" id="PRO_5004212893" evidence="2">
    <location>
        <begin position="20"/>
        <end position="323"/>
    </location>
</feature>
<dbReference type="HOGENOM" id="CLU_043645_0_0_5"/>
<evidence type="ECO:0000256" key="2">
    <source>
        <dbReference type="SAM" id="SignalP"/>
    </source>
</evidence>
<keyword evidence="1" id="KW-1133">Transmembrane helix</keyword>
<dbReference type="OrthoDB" id="9808870at2"/>
<reference evidence="4" key="1">
    <citation type="journal article" date="2009" name="J. Bacteriol.">
        <title>Complete genome sequence of Erythrobacter litoralis HTCC2594.</title>
        <authorList>
            <person name="Oh H.M."/>
            <person name="Giovannoni S.J."/>
            <person name="Ferriera S."/>
            <person name="Johnson J."/>
            <person name="Cho J.C."/>
        </authorList>
    </citation>
    <scope>NUCLEOTIDE SEQUENCE [LARGE SCALE GENOMIC DNA]</scope>
    <source>
        <strain evidence="4">HTCC2594</strain>
    </source>
</reference>
<evidence type="ECO:0000256" key="1">
    <source>
        <dbReference type="SAM" id="Phobius"/>
    </source>
</evidence>
<feature type="transmembrane region" description="Helical" evidence="1">
    <location>
        <begin position="204"/>
        <end position="221"/>
    </location>
</feature>
<dbReference type="STRING" id="314225.ELI_11055"/>
<dbReference type="EMBL" id="CP000157">
    <property type="protein sequence ID" value="ABC64303.1"/>
    <property type="molecule type" value="Genomic_DNA"/>
</dbReference>
<evidence type="ECO:0000313" key="4">
    <source>
        <dbReference type="Proteomes" id="UP000008808"/>
    </source>
</evidence>